<accession>A0ABR1QS42</accession>
<keyword evidence="3" id="KW-1185">Reference proteome</keyword>
<dbReference type="GeneID" id="92072877"/>
<evidence type="ECO:0000313" key="3">
    <source>
        <dbReference type="Proteomes" id="UP001391051"/>
    </source>
</evidence>
<dbReference type="RefSeq" id="XP_066704879.1">
    <property type="nucleotide sequence ID" value="XM_066839815.1"/>
</dbReference>
<feature type="compositionally biased region" description="Basic residues" evidence="1">
    <location>
        <begin position="66"/>
        <end position="76"/>
    </location>
</feature>
<reference evidence="2 3" key="1">
    <citation type="submission" date="2023-01" db="EMBL/GenBank/DDBJ databases">
        <title>Analysis of 21 Apiospora genomes using comparative genomics revels a genus with tremendous synthesis potential of carbohydrate active enzymes and secondary metabolites.</title>
        <authorList>
            <person name="Sorensen T."/>
        </authorList>
    </citation>
    <scope>NUCLEOTIDE SEQUENCE [LARGE SCALE GENOMIC DNA]</scope>
    <source>
        <strain evidence="2 3">CBS 24483</strain>
    </source>
</reference>
<evidence type="ECO:0000256" key="1">
    <source>
        <dbReference type="SAM" id="MobiDB-lite"/>
    </source>
</evidence>
<protein>
    <submittedName>
        <fullName evidence="2">Uncharacterized protein</fullName>
    </submittedName>
</protein>
<feature type="compositionally biased region" description="Basic and acidic residues" evidence="1">
    <location>
        <begin position="127"/>
        <end position="137"/>
    </location>
</feature>
<name>A0ABR1QS42_9PEZI</name>
<comment type="caution">
    <text evidence="2">The sequence shown here is derived from an EMBL/GenBank/DDBJ whole genome shotgun (WGS) entry which is preliminary data.</text>
</comment>
<organism evidence="2 3">
    <name type="scientific">Apiospora aurea</name>
    <dbReference type="NCBI Taxonomy" id="335848"/>
    <lineage>
        <taxon>Eukaryota</taxon>
        <taxon>Fungi</taxon>
        <taxon>Dikarya</taxon>
        <taxon>Ascomycota</taxon>
        <taxon>Pezizomycotina</taxon>
        <taxon>Sordariomycetes</taxon>
        <taxon>Xylariomycetidae</taxon>
        <taxon>Amphisphaeriales</taxon>
        <taxon>Apiosporaceae</taxon>
        <taxon>Apiospora</taxon>
    </lineage>
</organism>
<gene>
    <name evidence="2" type="ORF">PG986_003593</name>
</gene>
<evidence type="ECO:0000313" key="2">
    <source>
        <dbReference type="EMBL" id="KAK7962768.1"/>
    </source>
</evidence>
<proteinExistence type="predicted"/>
<dbReference type="EMBL" id="JAQQWE010000002">
    <property type="protein sequence ID" value="KAK7962768.1"/>
    <property type="molecule type" value="Genomic_DNA"/>
</dbReference>
<feature type="region of interest" description="Disordered" evidence="1">
    <location>
        <begin position="42"/>
        <end position="137"/>
    </location>
</feature>
<sequence>MGPYDTDFWEQQYFGLRSHSLKFRAIGAKIDCRQYLVEDAPIELEAGGPSPGPTRSTRSPRPPRLAGRRARQRPKPKPGTTPHAPGGAGLVVPYERAESAVANAAIPDDATTAKSTSPCQSAPRGSVHPDQRTEERY</sequence>
<dbReference type="Proteomes" id="UP001391051">
    <property type="component" value="Unassembled WGS sequence"/>
</dbReference>